<sequence>MAKAASDKQVVLITGTSTGVGLYTAIRFAKAGYEVVATMRDTGKKKPLLEAAKAAGVKVRVDRLDVLSQKSIEGSVKRTLKRYGRIDVLVNNAGAGFLGSLEQTSDADLKRTMGINFFGVWHTTKAVFPHMRERGSGRIISVTSVGGLIGQPFNEAYCAAKFAVEGMMEGFAPLARRMGVAVSLIEPGPINTEFVANVRAVSEGGLSNFQPPYDAMIAKYMGSSGDVFAQFGQTGDDIAAIIVEAATAEQPHFRYITSEFAKQIVKPKVAEYTGDAVVEAFAARLQ</sequence>
<comment type="caution">
    <text evidence="5">The sequence shown here is derived from an EMBL/GenBank/DDBJ whole genome shotgun (WGS) entry which is preliminary data.</text>
</comment>
<dbReference type="SMART" id="SM00822">
    <property type="entry name" value="PKS_KR"/>
    <property type="match status" value="1"/>
</dbReference>
<comment type="similarity">
    <text evidence="1 3">Belongs to the short-chain dehydrogenases/reductases (SDR) family.</text>
</comment>
<dbReference type="EC" id="1.1.-.-" evidence="5"/>
<evidence type="ECO:0000259" key="4">
    <source>
        <dbReference type="SMART" id="SM00822"/>
    </source>
</evidence>
<evidence type="ECO:0000256" key="2">
    <source>
        <dbReference type="ARBA" id="ARBA00023002"/>
    </source>
</evidence>
<gene>
    <name evidence="5" type="ORF">ACFQ27_14475</name>
</gene>
<organism evidence="5 6">
    <name type="scientific">Phenylobacterium conjunctum</name>
    <dbReference type="NCBI Taxonomy" id="1298959"/>
    <lineage>
        <taxon>Bacteria</taxon>
        <taxon>Pseudomonadati</taxon>
        <taxon>Pseudomonadota</taxon>
        <taxon>Alphaproteobacteria</taxon>
        <taxon>Caulobacterales</taxon>
        <taxon>Caulobacteraceae</taxon>
        <taxon>Phenylobacterium</taxon>
    </lineage>
</organism>
<name>A0ABW3T4V3_9CAUL</name>
<evidence type="ECO:0000313" key="5">
    <source>
        <dbReference type="EMBL" id="MFD1191792.1"/>
    </source>
</evidence>
<dbReference type="GO" id="GO:0016491">
    <property type="term" value="F:oxidoreductase activity"/>
    <property type="evidence" value="ECO:0007669"/>
    <property type="project" value="UniProtKB-KW"/>
</dbReference>
<proteinExistence type="inferred from homology"/>
<dbReference type="Gene3D" id="3.40.50.720">
    <property type="entry name" value="NAD(P)-binding Rossmann-like Domain"/>
    <property type="match status" value="1"/>
</dbReference>
<dbReference type="RefSeq" id="WP_374342761.1">
    <property type="nucleotide sequence ID" value="NZ_JBHTLQ010000034.1"/>
</dbReference>
<dbReference type="PRINTS" id="PR00081">
    <property type="entry name" value="GDHRDH"/>
</dbReference>
<accession>A0ABW3T4V3</accession>
<evidence type="ECO:0000313" key="6">
    <source>
        <dbReference type="Proteomes" id="UP001597216"/>
    </source>
</evidence>
<dbReference type="PROSITE" id="PS00061">
    <property type="entry name" value="ADH_SHORT"/>
    <property type="match status" value="1"/>
</dbReference>
<keyword evidence="2 5" id="KW-0560">Oxidoreductase</keyword>
<dbReference type="Proteomes" id="UP001597216">
    <property type="component" value="Unassembled WGS sequence"/>
</dbReference>
<dbReference type="Pfam" id="PF00106">
    <property type="entry name" value="adh_short"/>
    <property type="match status" value="1"/>
</dbReference>
<evidence type="ECO:0000256" key="1">
    <source>
        <dbReference type="ARBA" id="ARBA00006484"/>
    </source>
</evidence>
<dbReference type="InterPro" id="IPR036291">
    <property type="entry name" value="NAD(P)-bd_dom_sf"/>
</dbReference>
<dbReference type="PANTHER" id="PTHR43976">
    <property type="entry name" value="SHORT CHAIN DEHYDROGENASE"/>
    <property type="match status" value="1"/>
</dbReference>
<dbReference type="EMBL" id="JBHTLQ010000034">
    <property type="protein sequence ID" value="MFD1191792.1"/>
    <property type="molecule type" value="Genomic_DNA"/>
</dbReference>
<evidence type="ECO:0000256" key="3">
    <source>
        <dbReference type="RuleBase" id="RU000363"/>
    </source>
</evidence>
<dbReference type="CDD" id="cd05374">
    <property type="entry name" value="17beta-HSD-like_SDR_c"/>
    <property type="match status" value="1"/>
</dbReference>
<reference evidence="6" key="1">
    <citation type="journal article" date="2019" name="Int. J. Syst. Evol. Microbiol.">
        <title>The Global Catalogue of Microorganisms (GCM) 10K type strain sequencing project: providing services to taxonomists for standard genome sequencing and annotation.</title>
        <authorList>
            <consortium name="The Broad Institute Genomics Platform"/>
            <consortium name="The Broad Institute Genome Sequencing Center for Infectious Disease"/>
            <person name="Wu L."/>
            <person name="Ma J."/>
        </authorList>
    </citation>
    <scope>NUCLEOTIDE SEQUENCE [LARGE SCALE GENOMIC DNA]</scope>
    <source>
        <strain evidence="6">CCUG 55074</strain>
    </source>
</reference>
<dbReference type="PANTHER" id="PTHR43976:SF16">
    <property type="entry name" value="SHORT-CHAIN DEHYDROGENASE_REDUCTASE FAMILY PROTEIN"/>
    <property type="match status" value="1"/>
</dbReference>
<feature type="domain" description="Ketoreductase" evidence="4">
    <location>
        <begin position="9"/>
        <end position="193"/>
    </location>
</feature>
<dbReference type="InterPro" id="IPR051911">
    <property type="entry name" value="SDR_oxidoreductase"/>
</dbReference>
<dbReference type="SUPFAM" id="SSF51735">
    <property type="entry name" value="NAD(P)-binding Rossmann-fold domains"/>
    <property type="match status" value="1"/>
</dbReference>
<dbReference type="PRINTS" id="PR00080">
    <property type="entry name" value="SDRFAMILY"/>
</dbReference>
<dbReference type="InterPro" id="IPR002347">
    <property type="entry name" value="SDR_fam"/>
</dbReference>
<keyword evidence="6" id="KW-1185">Reference proteome</keyword>
<protein>
    <submittedName>
        <fullName evidence="5">SDR family oxidoreductase</fullName>
        <ecNumber evidence="5">1.1.-.-</ecNumber>
    </submittedName>
</protein>
<dbReference type="InterPro" id="IPR057326">
    <property type="entry name" value="KR_dom"/>
</dbReference>
<dbReference type="InterPro" id="IPR020904">
    <property type="entry name" value="Sc_DH/Rdtase_CS"/>
</dbReference>